<evidence type="ECO:0000313" key="2">
    <source>
        <dbReference type="EMBL" id="AII05509.1"/>
    </source>
</evidence>
<evidence type="ECO:0000259" key="1">
    <source>
        <dbReference type="Pfam" id="PF01261"/>
    </source>
</evidence>
<feature type="domain" description="Xylose isomerase-like TIM barrel" evidence="1">
    <location>
        <begin position="32"/>
        <end position="264"/>
    </location>
</feature>
<evidence type="ECO:0000313" key="3">
    <source>
        <dbReference type="Proteomes" id="UP000028488"/>
    </source>
</evidence>
<dbReference type="Pfam" id="PF01261">
    <property type="entry name" value="AP_endonuc_2"/>
    <property type="match status" value="1"/>
</dbReference>
<dbReference type="Gene3D" id="3.20.20.150">
    <property type="entry name" value="Divalent-metal-dependent TIM barrel enzymes"/>
    <property type="match status" value="1"/>
</dbReference>
<dbReference type="InterPro" id="IPR036237">
    <property type="entry name" value="Xyl_isomerase-like_sf"/>
</dbReference>
<dbReference type="SUPFAM" id="SSF51658">
    <property type="entry name" value="Xylose isomerase-like"/>
    <property type="match status" value="1"/>
</dbReference>
<protein>
    <recommendedName>
        <fullName evidence="1">Xylose isomerase-like TIM barrel domain-containing protein</fullName>
    </recommendedName>
</protein>
<dbReference type="AlphaFoldDB" id="A0A076EQ21"/>
<name>A0A076EQ21_RHOOP</name>
<dbReference type="PANTHER" id="PTHR12110">
    <property type="entry name" value="HYDROXYPYRUVATE ISOMERASE"/>
    <property type="match status" value="1"/>
</dbReference>
<dbReference type="Proteomes" id="UP000028488">
    <property type="component" value="Chromosome"/>
</dbReference>
<dbReference type="PANTHER" id="PTHR12110:SF53">
    <property type="entry name" value="BLR5974 PROTEIN"/>
    <property type="match status" value="1"/>
</dbReference>
<proteinExistence type="predicted"/>
<dbReference type="EMBL" id="CP008947">
    <property type="protein sequence ID" value="AII05509.1"/>
    <property type="molecule type" value="Genomic_DNA"/>
</dbReference>
<organism evidence="2 3">
    <name type="scientific">Rhodococcus opacus</name>
    <name type="common">Nocardia opaca</name>
    <dbReference type="NCBI Taxonomy" id="37919"/>
    <lineage>
        <taxon>Bacteria</taxon>
        <taxon>Bacillati</taxon>
        <taxon>Actinomycetota</taxon>
        <taxon>Actinomycetes</taxon>
        <taxon>Mycobacteriales</taxon>
        <taxon>Nocardiaceae</taxon>
        <taxon>Rhodococcus</taxon>
    </lineage>
</organism>
<reference evidence="2 3" key="1">
    <citation type="submission" date="2014-07" db="EMBL/GenBank/DDBJ databases">
        <title>Genome Sequence of Rhodococcus opacus Strain R7, a Biodegrader of Mono- and Polycyclic Aromatic Hydrocarbons.</title>
        <authorList>
            <person name="Di Gennaro P."/>
            <person name="Zampolli J."/>
            <person name="Presti I."/>
            <person name="Cappelletti M."/>
            <person name="D'Ursi P."/>
            <person name="Orro A."/>
            <person name="Mezzelani A."/>
            <person name="Milanesi L."/>
        </authorList>
    </citation>
    <scope>NUCLEOTIDE SEQUENCE [LARGE SCALE GENOMIC DNA]</scope>
    <source>
        <strain evidence="2 3">R7</strain>
    </source>
</reference>
<dbReference type="eggNOG" id="COG1082">
    <property type="taxonomic scope" value="Bacteria"/>
</dbReference>
<dbReference type="InterPro" id="IPR013022">
    <property type="entry name" value="Xyl_isomerase-like_TIM-brl"/>
</dbReference>
<dbReference type="RefSeq" id="WP_158461245.1">
    <property type="nucleotide sequence ID" value="NZ_CP008947.1"/>
</dbReference>
<gene>
    <name evidence="2" type="ORF">EP51_13080</name>
</gene>
<sequence length="326" mass="34840">MIAGDDVGTVRRDLGACARALGEDSTPRETIRTASGLGLRHVEFASPFTISPTLDPAVFRALADYGRSLGVRLSCALGTVSAGHAERTTRFREAGRGDLVAGLSKALTAIGELGTDYVQVVVGSLDDRYDASFVWPEQLDATAQLYRNLAPVLTGLGLKLAVKTHEEITSHEILALIEAVGSDHLAVALDPVNLPVRGEDPELATARLAPHVARIHYDDAWITFTGRGLARRLCPGGEGDIDWGAIFRILDGTGSGAPVLIDLHRGEFEMPVCDERWLLQNSDVSLRELSILSARARPDRPPVMAAAPRLHAALSELATMTRGTAA</sequence>
<accession>A0A076EQ21</accession>
<dbReference type="InterPro" id="IPR050312">
    <property type="entry name" value="IolE/XylAMocC-like"/>
</dbReference>